<dbReference type="EMBL" id="GBRH01258639">
    <property type="protein sequence ID" value="JAD39256.1"/>
    <property type="molecule type" value="Transcribed_RNA"/>
</dbReference>
<evidence type="ECO:0000313" key="1">
    <source>
        <dbReference type="EMBL" id="JAD39256.1"/>
    </source>
</evidence>
<sequence length="242" mass="28535">MLKDHMYFVSMDKYITVLGAYFLKIIIILNLQNYTYDTENKILNRICALQQEENDSENIDPDIVKGLIEMLNTHNPLVKKIRFARDIMKQYDGIDVSIRIIGANKGDHVQYEMPNTHDLAVLIVGDLTLDNFKRDIIVYTKDHGLQEISMLHPALMALQYPLLLTYAERGYQLGIYYKNTENGKKRKRNRVTMHEYFKYQVHYRHGQPNSYLCYDRLSKQIIVDARALEDQDILQFILKKPR</sequence>
<proteinExistence type="predicted"/>
<reference evidence="1" key="1">
    <citation type="submission" date="2014-09" db="EMBL/GenBank/DDBJ databases">
        <authorList>
            <person name="Magalhaes I.L.F."/>
            <person name="Oliveira U."/>
            <person name="Santos F.R."/>
            <person name="Vidigal T.H.D.A."/>
            <person name="Brescovit A.D."/>
            <person name="Santos A.J."/>
        </authorList>
    </citation>
    <scope>NUCLEOTIDE SEQUENCE</scope>
    <source>
        <tissue evidence="1">Shoot tissue taken approximately 20 cm above the soil surface</tissue>
    </source>
</reference>
<name>A0A0A9SZS4_ARUDO</name>
<dbReference type="AlphaFoldDB" id="A0A0A9SZS4"/>
<organism evidence="1">
    <name type="scientific">Arundo donax</name>
    <name type="common">Giant reed</name>
    <name type="synonym">Donax arundinaceus</name>
    <dbReference type="NCBI Taxonomy" id="35708"/>
    <lineage>
        <taxon>Eukaryota</taxon>
        <taxon>Viridiplantae</taxon>
        <taxon>Streptophyta</taxon>
        <taxon>Embryophyta</taxon>
        <taxon>Tracheophyta</taxon>
        <taxon>Spermatophyta</taxon>
        <taxon>Magnoliopsida</taxon>
        <taxon>Liliopsida</taxon>
        <taxon>Poales</taxon>
        <taxon>Poaceae</taxon>
        <taxon>PACMAD clade</taxon>
        <taxon>Arundinoideae</taxon>
        <taxon>Arundineae</taxon>
        <taxon>Arundo</taxon>
    </lineage>
</organism>
<protein>
    <submittedName>
        <fullName evidence="1">Uncharacterized protein</fullName>
    </submittedName>
</protein>
<dbReference type="PANTHER" id="PTHR45786:SF74">
    <property type="entry name" value="ATP-DEPENDENT DNA HELICASE"/>
    <property type="match status" value="1"/>
</dbReference>
<dbReference type="PANTHER" id="PTHR45786">
    <property type="entry name" value="DNA BINDING PROTEIN-LIKE"/>
    <property type="match status" value="1"/>
</dbReference>
<reference evidence="1" key="2">
    <citation type="journal article" date="2015" name="Data Brief">
        <title>Shoot transcriptome of the giant reed, Arundo donax.</title>
        <authorList>
            <person name="Barrero R.A."/>
            <person name="Guerrero F.D."/>
            <person name="Moolhuijzen P."/>
            <person name="Goolsby J.A."/>
            <person name="Tidwell J."/>
            <person name="Bellgard S.E."/>
            <person name="Bellgard M.I."/>
        </authorList>
    </citation>
    <scope>NUCLEOTIDE SEQUENCE</scope>
    <source>
        <tissue evidence="1">Shoot tissue taken approximately 20 cm above the soil surface</tissue>
    </source>
</reference>
<accession>A0A0A9SZS4</accession>